<dbReference type="GO" id="GO:0030313">
    <property type="term" value="C:cell envelope"/>
    <property type="evidence" value="ECO:0007669"/>
    <property type="project" value="UniProtKB-SubCell"/>
</dbReference>
<protein>
    <recommendedName>
        <fullName evidence="5">YknX-like beta-barrel domain-containing protein</fullName>
    </recommendedName>
</protein>
<proteinExistence type="predicted"/>
<dbReference type="Proteomes" id="UP000053433">
    <property type="component" value="Unassembled WGS sequence"/>
</dbReference>
<feature type="domain" description="YknX-like beta-barrel" evidence="5">
    <location>
        <begin position="385"/>
        <end position="465"/>
    </location>
</feature>
<keyword evidence="2 3" id="KW-0175">Coiled coil</keyword>
<dbReference type="PANTHER" id="PTHR32347">
    <property type="entry name" value="EFFLUX SYSTEM COMPONENT YKNX-RELATED"/>
    <property type="match status" value="1"/>
</dbReference>
<evidence type="ECO:0000256" key="1">
    <source>
        <dbReference type="ARBA" id="ARBA00004196"/>
    </source>
</evidence>
<evidence type="ECO:0000313" key="7">
    <source>
        <dbReference type="Proteomes" id="UP000053433"/>
    </source>
</evidence>
<dbReference type="EMBL" id="LMUA01000004">
    <property type="protein sequence ID" value="KUE77207.1"/>
    <property type="molecule type" value="Genomic_DNA"/>
</dbReference>
<dbReference type="InterPro" id="IPR050465">
    <property type="entry name" value="UPF0194_transport"/>
</dbReference>
<dbReference type="Gene3D" id="2.40.30.170">
    <property type="match status" value="1"/>
</dbReference>
<dbReference type="RefSeq" id="WP_009324715.1">
    <property type="nucleotide sequence ID" value="NZ_DBGEBT010000040.1"/>
</dbReference>
<dbReference type="SUPFAM" id="SSF111369">
    <property type="entry name" value="HlyD-like secretion proteins"/>
    <property type="match status" value="2"/>
</dbReference>
<name>A0A0W7TTS3_9FIRM</name>
<reference evidence="6 7" key="1">
    <citation type="submission" date="2015-10" db="EMBL/GenBank/DDBJ databases">
        <title>A novel member of the family Ruminococcaceae isolated from human faeces.</title>
        <authorList>
            <person name="Shkoporov A.N."/>
            <person name="Chaplin A.V."/>
            <person name="Motuzova O.V."/>
            <person name="Kafarskaia L.I."/>
            <person name="Efimov B.A."/>
        </authorList>
    </citation>
    <scope>NUCLEOTIDE SEQUENCE [LARGE SCALE GENOMIC DNA]</scope>
    <source>
        <strain evidence="6 7">668</strain>
    </source>
</reference>
<feature type="region of interest" description="Disordered" evidence="4">
    <location>
        <begin position="553"/>
        <end position="584"/>
    </location>
</feature>
<evidence type="ECO:0000256" key="2">
    <source>
        <dbReference type="ARBA" id="ARBA00023054"/>
    </source>
</evidence>
<dbReference type="Gene3D" id="2.40.420.20">
    <property type="match status" value="1"/>
</dbReference>
<gene>
    <name evidence="6" type="ORF">ASJ35_04775</name>
</gene>
<evidence type="ECO:0000256" key="3">
    <source>
        <dbReference type="SAM" id="Coils"/>
    </source>
</evidence>
<evidence type="ECO:0000259" key="5">
    <source>
        <dbReference type="Pfam" id="PF25990"/>
    </source>
</evidence>
<comment type="caution">
    <text evidence="6">The sequence shown here is derived from an EMBL/GenBank/DDBJ whole genome shotgun (WGS) entry which is preliminary data.</text>
</comment>
<dbReference type="Pfam" id="PF25990">
    <property type="entry name" value="Beta-barrel_YknX"/>
    <property type="match status" value="1"/>
</dbReference>
<feature type="compositionally biased region" description="Gly residues" evidence="4">
    <location>
        <begin position="559"/>
        <end position="584"/>
    </location>
</feature>
<evidence type="ECO:0000313" key="6">
    <source>
        <dbReference type="EMBL" id="KUE77207.1"/>
    </source>
</evidence>
<dbReference type="AlphaFoldDB" id="A0A0W7TTS3"/>
<dbReference type="InterPro" id="IPR058636">
    <property type="entry name" value="Beta-barrel_YknX"/>
</dbReference>
<accession>A0A0W7TTS3</accession>
<sequence>MGKAGLWFKRLWKRLRSFRFTKKRVLLVSAVLAAAALGFGVWRFLRPAGGALPAMADAVRTTRLEKTTLSESITVTGTVESGSVANVTTSLSYPVKEIFVQVGDTVSEGDVICTLDSSDLEEQLAKRQEALAESRETAQKNYDKAVESYNSAAAKQTEAYNAYASAASALETARNTEYLNAANSVSSYQSAYDAALTAEQEAGAALNNANTALSAAQAACDAAQAALDADSANPELQAARDNAAAALTAAQNTAAAAQSDYTAKSAARQAAEDALKTAKANSGYDALYQAYAAADQAWLQARSTYETATETLRQAKENMETAAENLENAGTSDDIEELEEQIADCTITAGASGTITTLNATVGSAAVGGTSNTALAVIQNTDDLTVSITIDEDDIKSVAVGQQAIIKSDATGDTEIAGTVSQLSLTSGSTGGTQGGTGSSGFGAEVTVTGKESGLLIGLSAKVEIILSQVTDVYAVPYDAVGTDENGGSVVYARSGGETEFTAIPVETGMETDYYIEISGEGLSDGMEVKTSANDTATAAAGADDAQQSGENAMFSMDMGGGMPGGDMPGGGGGGMPSGGPGGM</sequence>
<organism evidence="6 7">
    <name type="scientific">Ruthenibacterium lactatiformans</name>
    <dbReference type="NCBI Taxonomy" id="1550024"/>
    <lineage>
        <taxon>Bacteria</taxon>
        <taxon>Bacillati</taxon>
        <taxon>Bacillota</taxon>
        <taxon>Clostridia</taxon>
        <taxon>Eubacteriales</taxon>
        <taxon>Oscillospiraceae</taxon>
        <taxon>Ruthenibacterium</taxon>
    </lineage>
</organism>
<dbReference type="PANTHER" id="PTHR32347:SF14">
    <property type="entry name" value="EFFLUX SYSTEM COMPONENT YKNX-RELATED"/>
    <property type="match status" value="1"/>
</dbReference>
<feature type="coiled-coil region" evidence="3">
    <location>
        <begin position="305"/>
        <end position="332"/>
    </location>
</feature>
<comment type="subcellular location">
    <subcellularLocation>
        <location evidence="1">Cell envelope</location>
    </subcellularLocation>
</comment>
<evidence type="ECO:0000256" key="4">
    <source>
        <dbReference type="SAM" id="MobiDB-lite"/>
    </source>
</evidence>
<dbReference type="Gene3D" id="2.40.50.100">
    <property type="match status" value="1"/>
</dbReference>